<evidence type="ECO:0008006" key="3">
    <source>
        <dbReference type="Google" id="ProtNLM"/>
    </source>
</evidence>
<gene>
    <name evidence="1" type="ORF">BHK98_08790</name>
</gene>
<sequence length="97" mass="10655">MGGVRTAGDLVLRMELAEKMKIDQAKEYVADKLGVTVEELHDVVVMTDVRTDLGLGLAHVEPCAEENNGMAAKFRISEVLGIKINSVERFKERAGLK</sequence>
<dbReference type="GO" id="GO:0008168">
    <property type="term" value="F:methyltransferase activity"/>
    <property type="evidence" value="ECO:0007669"/>
    <property type="project" value="InterPro"/>
</dbReference>
<dbReference type="GO" id="GO:0015948">
    <property type="term" value="P:methanogenesis"/>
    <property type="evidence" value="ECO:0007669"/>
    <property type="project" value="InterPro"/>
</dbReference>
<evidence type="ECO:0000313" key="1">
    <source>
        <dbReference type="EMBL" id="OLR56152.1"/>
    </source>
</evidence>
<dbReference type="AlphaFoldDB" id="A0A1Q9JIV3"/>
<dbReference type="Pfam" id="PF09505">
    <property type="entry name" value="Dimeth_Pyl"/>
    <property type="match status" value="1"/>
</dbReference>
<evidence type="ECO:0000313" key="2">
    <source>
        <dbReference type="Proteomes" id="UP000187404"/>
    </source>
</evidence>
<organism evidence="1 2">
    <name type="scientific">Hornefia porci</name>
    <dbReference type="NCBI Taxonomy" id="2652292"/>
    <lineage>
        <taxon>Bacteria</taxon>
        <taxon>Bacillati</taxon>
        <taxon>Bacillota</taxon>
        <taxon>Clostridia</taxon>
        <taxon>Peptostreptococcales</taxon>
        <taxon>Anaerovoracaceae</taxon>
        <taxon>Hornefia</taxon>
    </lineage>
</organism>
<keyword evidence="2" id="KW-1185">Reference proteome</keyword>
<dbReference type="EMBL" id="MJIE01000001">
    <property type="protein sequence ID" value="OLR56152.1"/>
    <property type="molecule type" value="Genomic_DNA"/>
</dbReference>
<name>A0A1Q9JIV3_9FIRM</name>
<proteinExistence type="predicted"/>
<dbReference type="Proteomes" id="UP000187404">
    <property type="component" value="Unassembled WGS sequence"/>
</dbReference>
<protein>
    <recommendedName>
        <fullName evidence="3">Dimethylamine:corrinoid methyltransferase</fullName>
    </recommendedName>
</protein>
<reference evidence="1 2" key="1">
    <citation type="journal article" date="2016" name="Appl. Environ. Microbiol.">
        <title>Function and Phylogeny of Bacterial Butyryl Coenzyme A:Acetate Transferases and Their Diversity in the Proximal Colon of Swine.</title>
        <authorList>
            <person name="Trachsel J."/>
            <person name="Bayles D.O."/>
            <person name="Looft T."/>
            <person name="Levine U.Y."/>
            <person name="Allen H.K."/>
        </authorList>
    </citation>
    <scope>NUCLEOTIDE SEQUENCE [LARGE SCALE GENOMIC DNA]</scope>
    <source>
        <strain evidence="1 2">68-3-10</strain>
    </source>
</reference>
<accession>A0A1Q9JIV3</accession>
<comment type="caution">
    <text evidence="1">The sequence shown here is derived from an EMBL/GenBank/DDBJ whole genome shotgun (WGS) entry which is preliminary data.</text>
</comment>
<dbReference type="InterPro" id="IPR012653">
    <property type="entry name" value="Dimeth_MeTrfase_MtbB"/>
</dbReference>
<dbReference type="STRING" id="1261640.BHK98_08790"/>